<keyword evidence="2" id="KW-0614">Plasmid</keyword>
<keyword evidence="3" id="KW-1185">Reference proteome</keyword>
<dbReference type="Proteomes" id="UP001066327">
    <property type="component" value="Unassembled WGS sequence"/>
</dbReference>
<dbReference type="EMBL" id="CP130954">
    <property type="protein sequence ID" value="WLF51464.1"/>
    <property type="molecule type" value="Genomic_DNA"/>
</dbReference>
<evidence type="ECO:0000313" key="1">
    <source>
        <dbReference type="EMBL" id="MCZ4587534.1"/>
    </source>
</evidence>
<proteinExistence type="predicted"/>
<dbReference type="AlphaFoldDB" id="A0AAX3YSK6"/>
<dbReference type="Proteomes" id="UP001231166">
    <property type="component" value="Plasmid pRho-VOC14-C342"/>
</dbReference>
<dbReference type="EMBL" id="JAPWIS010000017">
    <property type="protein sequence ID" value="MCZ4587534.1"/>
    <property type="molecule type" value="Genomic_DNA"/>
</dbReference>
<organism evidence="2 4">
    <name type="scientific">Rhodococcus opacus</name>
    <name type="common">Nocardia opaca</name>
    <dbReference type="NCBI Taxonomy" id="37919"/>
    <lineage>
        <taxon>Bacteria</taxon>
        <taxon>Bacillati</taxon>
        <taxon>Actinomycetota</taxon>
        <taxon>Actinomycetes</taxon>
        <taxon>Mycobacteriales</taxon>
        <taxon>Nocardiaceae</taxon>
        <taxon>Rhodococcus</taxon>
    </lineage>
</organism>
<geneLocation type="plasmid" evidence="2 4">
    <name>pRho-VOC14-C342</name>
</geneLocation>
<reference evidence="2" key="2">
    <citation type="submission" date="2023-07" db="EMBL/GenBank/DDBJ databases">
        <title>Genomic analysis of Rhodococcus opacus VOC-14 with glycol ethers degradation activity.</title>
        <authorList>
            <person name="Narkevich D.A."/>
            <person name="Hlushen A.M."/>
            <person name="Akhremchuk A.E."/>
            <person name="Sikolenko M.A."/>
            <person name="Valentovich L.N."/>
        </authorList>
    </citation>
    <scope>NUCLEOTIDE SEQUENCE</scope>
    <source>
        <strain evidence="2">VOC-14</strain>
        <plasmid evidence="2">pRho-VOC14-C342</plasmid>
    </source>
</reference>
<evidence type="ECO:0008006" key="5">
    <source>
        <dbReference type="Google" id="ProtNLM"/>
    </source>
</evidence>
<accession>A0AAX3YSK6</accession>
<protein>
    <recommendedName>
        <fullName evidence="5">Transposase</fullName>
    </recommendedName>
</protein>
<dbReference type="InterPro" id="IPR012337">
    <property type="entry name" value="RNaseH-like_sf"/>
</dbReference>
<gene>
    <name evidence="1" type="ORF">O4328_28265</name>
    <name evidence="2" type="ORF">Q5707_37995</name>
</gene>
<dbReference type="RefSeq" id="WP_269591887.1">
    <property type="nucleotide sequence ID" value="NZ_CP130954.1"/>
</dbReference>
<reference evidence="1" key="1">
    <citation type="submission" date="2022-12" db="EMBL/GenBank/DDBJ databases">
        <authorList>
            <person name="Krivoruchko A.V."/>
            <person name="Elkin A."/>
        </authorList>
    </citation>
    <scope>NUCLEOTIDE SEQUENCE</scope>
    <source>
        <strain evidence="1">IEGM 249</strain>
    </source>
</reference>
<evidence type="ECO:0000313" key="3">
    <source>
        <dbReference type="Proteomes" id="UP001066327"/>
    </source>
</evidence>
<evidence type="ECO:0000313" key="4">
    <source>
        <dbReference type="Proteomes" id="UP001231166"/>
    </source>
</evidence>
<dbReference type="SUPFAM" id="SSF53098">
    <property type="entry name" value="Ribonuclease H-like"/>
    <property type="match status" value="1"/>
</dbReference>
<name>A0AAX3YSK6_RHOOP</name>
<evidence type="ECO:0000313" key="2">
    <source>
        <dbReference type="EMBL" id="WLF51464.1"/>
    </source>
</evidence>
<sequence>MAWRIESAETTQMAVLMFATAFEKYGVPLVLYADNRASMRSTGLLDALESAGGLGIVLAAAGQ</sequence>